<keyword evidence="7 11" id="KW-1133">Transmembrane helix</keyword>
<feature type="transmembrane region" description="Helical" evidence="11">
    <location>
        <begin position="108"/>
        <end position="126"/>
    </location>
</feature>
<evidence type="ECO:0000256" key="11">
    <source>
        <dbReference type="SAM" id="Phobius"/>
    </source>
</evidence>
<feature type="transmembrane region" description="Helical" evidence="11">
    <location>
        <begin position="132"/>
        <end position="151"/>
    </location>
</feature>
<dbReference type="InterPro" id="IPR006028">
    <property type="entry name" value="GABAA/Glycine_rcpt"/>
</dbReference>
<dbReference type="GO" id="GO:0005254">
    <property type="term" value="F:chloride channel activity"/>
    <property type="evidence" value="ECO:0007669"/>
    <property type="project" value="UniProtKB-ARBA"/>
</dbReference>
<name>A0A8K0P1N9_LADFU</name>
<keyword evidence="5 11" id="KW-0812">Transmembrane</keyword>
<feature type="domain" description="Neurotransmitter-gated ion-channel transmembrane" evidence="13">
    <location>
        <begin position="108"/>
        <end position="190"/>
    </location>
</feature>
<feature type="transmembrane region" description="Helical" evidence="11">
    <location>
        <begin position="163"/>
        <end position="184"/>
    </location>
</feature>
<organism evidence="14 15">
    <name type="scientific">Ladona fulva</name>
    <name type="common">Scarce chaser dragonfly</name>
    <name type="synonym">Libellula fulva</name>
    <dbReference type="NCBI Taxonomy" id="123851"/>
    <lineage>
        <taxon>Eukaryota</taxon>
        <taxon>Metazoa</taxon>
        <taxon>Ecdysozoa</taxon>
        <taxon>Arthropoda</taxon>
        <taxon>Hexapoda</taxon>
        <taxon>Insecta</taxon>
        <taxon>Pterygota</taxon>
        <taxon>Palaeoptera</taxon>
        <taxon>Odonata</taxon>
        <taxon>Epiprocta</taxon>
        <taxon>Anisoptera</taxon>
        <taxon>Libelluloidea</taxon>
        <taxon>Libellulidae</taxon>
        <taxon>Ladona</taxon>
    </lineage>
</organism>
<dbReference type="InterPro" id="IPR036734">
    <property type="entry name" value="Neur_chan_lig-bd_sf"/>
</dbReference>
<evidence type="ECO:0000256" key="7">
    <source>
        <dbReference type="ARBA" id="ARBA00022989"/>
    </source>
</evidence>
<protein>
    <submittedName>
        <fullName evidence="14">Uncharacterized protein</fullName>
    </submittedName>
</protein>
<evidence type="ECO:0000256" key="8">
    <source>
        <dbReference type="ARBA" id="ARBA00023065"/>
    </source>
</evidence>
<evidence type="ECO:0000256" key="5">
    <source>
        <dbReference type="ARBA" id="ARBA00022692"/>
    </source>
</evidence>
<dbReference type="InterPro" id="IPR006201">
    <property type="entry name" value="Neur_channel"/>
</dbReference>
<dbReference type="PANTHER" id="PTHR18945">
    <property type="entry name" value="NEUROTRANSMITTER GATED ION CHANNEL"/>
    <property type="match status" value="1"/>
</dbReference>
<proteinExistence type="predicted"/>
<dbReference type="GO" id="GO:0005230">
    <property type="term" value="F:extracellular ligand-gated monoatomic ion channel activity"/>
    <property type="evidence" value="ECO:0007669"/>
    <property type="project" value="InterPro"/>
</dbReference>
<evidence type="ECO:0000313" key="15">
    <source>
        <dbReference type="Proteomes" id="UP000792457"/>
    </source>
</evidence>
<dbReference type="InterPro" id="IPR036719">
    <property type="entry name" value="Neuro-gated_channel_TM_sf"/>
</dbReference>
<dbReference type="OrthoDB" id="8175758at2759"/>
<accession>A0A8K0P1N9</accession>
<dbReference type="Proteomes" id="UP000792457">
    <property type="component" value="Unassembled WGS sequence"/>
</dbReference>
<comment type="subcellular location">
    <subcellularLocation>
        <location evidence="2">Cell membrane</location>
    </subcellularLocation>
    <subcellularLocation>
        <location evidence="1">Membrane</location>
        <topology evidence="1">Multi-pass membrane protein</topology>
    </subcellularLocation>
</comment>
<dbReference type="Pfam" id="PF02932">
    <property type="entry name" value="Neur_chan_memb"/>
    <property type="match status" value="1"/>
</dbReference>
<evidence type="ECO:0000259" key="12">
    <source>
        <dbReference type="Pfam" id="PF02931"/>
    </source>
</evidence>
<evidence type="ECO:0000256" key="10">
    <source>
        <dbReference type="ARBA" id="ARBA00023303"/>
    </source>
</evidence>
<evidence type="ECO:0000256" key="4">
    <source>
        <dbReference type="ARBA" id="ARBA00022475"/>
    </source>
</evidence>
<reference evidence="14" key="1">
    <citation type="submission" date="2013-04" db="EMBL/GenBank/DDBJ databases">
        <authorList>
            <person name="Qu J."/>
            <person name="Murali S.C."/>
            <person name="Bandaranaike D."/>
            <person name="Bellair M."/>
            <person name="Blankenburg K."/>
            <person name="Chao H."/>
            <person name="Dinh H."/>
            <person name="Doddapaneni H."/>
            <person name="Downs B."/>
            <person name="Dugan-Rocha S."/>
            <person name="Elkadiri S."/>
            <person name="Gnanaolivu R.D."/>
            <person name="Hernandez B."/>
            <person name="Javaid M."/>
            <person name="Jayaseelan J.C."/>
            <person name="Lee S."/>
            <person name="Li M."/>
            <person name="Ming W."/>
            <person name="Munidasa M."/>
            <person name="Muniz J."/>
            <person name="Nguyen L."/>
            <person name="Ongeri F."/>
            <person name="Osuji N."/>
            <person name="Pu L.-L."/>
            <person name="Puazo M."/>
            <person name="Qu C."/>
            <person name="Quiroz J."/>
            <person name="Raj R."/>
            <person name="Weissenberger G."/>
            <person name="Xin Y."/>
            <person name="Zou X."/>
            <person name="Han Y."/>
            <person name="Richards S."/>
            <person name="Worley K."/>
            <person name="Muzny D."/>
            <person name="Gibbs R."/>
        </authorList>
    </citation>
    <scope>NUCLEOTIDE SEQUENCE</scope>
    <source>
        <strain evidence="14">Sampled in the wild</strain>
    </source>
</reference>
<dbReference type="SUPFAM" id="SSF63712">
    <property type="entry name" value="Nicotinic receptor ligand binding domain-like"/>
    <property type="match status" value="1"/>
</dbReference>
<reference evidence="14" key="2">
    <citation type="submission" date="2017-10" db="EMBL/GenBank/DDBJ databases">
        <title>Ladona fulva Genome sequencing and assembly.</title>
        <authorList>
            <person name="Murali S."/>
            <person name="Richards S."/>
            <person name="Bandaranaike D."/>
            <person name="Bellair M."/>
            <person name="Blankenburg K."/>
            <person name="Chao H."/>
            <person name="Dinh H."/>
            <person name="Doddapaneni H."/>
            <person name="Dugan-Rocha S."/>
            <person name="Elkadiri S."/>
            <person name="Gnanaolivu R."/>
            <person name="Hernandez B."/>
            <person name="Skinner E."/>
            <person name="Javaid M."/>
            <person name="Lee S."/>
            <person name="Li M."/>
            <person name="Ming W."/>
            <person name="Munidasa M."/>
            <person name="Muniz J."/>
            <person name="Nguyen L."/>
            <person name="Hughes D."/>
            <person name="Osuji N."/>
            <person name="Pu L.-L."/>
            <person name="Puazo M."/>
            <person name="Qu C."/>
            <person name="Quiroz J."/>
            <person name="Raj R."/>
            <person name="Weissenberger G."/>
            <person name="Xin Y."/>
            <person name="Zou X."/>
            <person name="Han Y."/>
            <person name="Worley K."/>
            <person name="Muzny D."/>
            <person name="Gibbs R."/>
        </authorList>
    </citation>
    <scope>NUCLEOTIDE SEQUENCE</scope>
    <source>
        <strain evidence="14">Sampled in the wild</strain>
    </source>
</reference>
<dbReference type="Gene3D" id="2.70.170.10">
    <property type="entry name" value="Neurotransmitter-gated ion-channel ligand-binding domain"/>
    <property type="match status" value="1"/>
</dbReference>
<dbReference type="InterPro" id="IPR038050">
    <property type="entry name" value="Neuro_actylchol_rec"/>
</dbReference>
<dbReference type="CDD" id="cd19049">
    <property type="entry name" value="LGIC_TM_anion"/>
    <property type="match status" value="1"/>
</dbReference>
<dbReference type="EMBL" id="KZ308421">
    <property type="protein sequence ID" value="KAG8229278.1"/>
    <property type="molecule type" value="Genomic_DNA"/>
</dbReference>
<evidence type="ECO:0000256" key="1">
    <source>
        <dbReference type="ARBA" id="ARBA00004141"/>
    </source>
</evidence>
<comment type="caution">
    <text evidence="14">The sequence shown here is derived from an EMBL/GenBank/DDBJ whole genome shotgun (WGS) entry which is preliminary data.</text>
</comment>
<evidence type="ECO:0000256" key="2">
    <source>
        <dbReference type="ARBA" id="ARBA00004236"/>
    </source>
</evidence>
<dbReference type="InterPro" id="IPR018000">
    <property type="entry name" value="Neurotransmitter_ion_chnl_CS"/>
</dbReference>
<keyword evidence="4" id="KW-1003">Cell membrane</keyword>
<keyword evidence="6" id="KW-0732">Signal</keyword>
<gene>
    <name evidence="14" type="ORF">J437_LFUL009639</name>
</gene>
<dbReference type="GO" id="GO:0005886">
    <property type="term" value="C:plasma membrane"/>
    <property type="evidence" value="ECO:0007669"/>
    <property type="project" value="UniProtKB-SubCell"/>
</dbReference>
<dbReference type="InterPro" id="IPR006202">
    <property type="entry name" value="Neur_chan_lig-bd"/>
</dbReference>
<keyword evidence="3" id="KW-0813">Transport</keyword>
<dbReference type="SUPFAM" id="SSF90112">
    <property type="entry name" value="Neurotransmitter-gated ion-channel transmembrane pore"/>
    <property type="match status" value="1"/>
</dbReference>
<evidence type="ECO:0000256" key="3">
    <source>
        <dbReference type="ARBA" id="ARBA00022448"/>
    </source>
</evidence>
<keyword evidence="9 11" id="KW-0472">Membrane</keyword>
<dbReference type="PRINTS" id="PR00253">
    <property type="entry name" value="GABAARECEPTR"/>
</dbReference>
<sequence length="218" mass="25000">MHFACPMDFRMYPADTQTCEMRLESYGYTRAELTFSWRNESRVTNIDHRLAHFDYHLEAIDEKGDVNFPSASCSMLSLMFQTFSKGSYPAITLVITLHRRLSYHLLQTYVPSSMFVIVSWLSFLVPPESVPGRMAICMTTLLTLTAMFAAVRQNTPSVSYVKGLDIWMVVCILFVFLTLAEYTLVLRYVFPSLSIKIYQDICSFALAESQKSQELNLS</sequence>
<evidence type="ECO:0000259" key="13">
    <source>
        <dbReference type="Pfam" id="PF02932"/>
    </source>
</evidence>
<dbReference type="AlphaFoldDB" id="A0A8K0P1N9"/>
<keyword evidence="15" id="KW-1185">Reference proteome</keyword>
<dbReference type="Gene3D" id="1.20.58.390">
    <property type="entry name" value="Neurotransmitter-gated ion-channel transmembrane domain"/>
    <property type="match status" value="1"/>
</dbReference>
<dbReference type="GO" id="GO:0099095">
    <property type="term" value="F:ligand-gated monoatomic anion channel activity"/>
    <property type="evidence" value="ECO:0007669"/>
    <property type="project" value="UniProtKB-ARBA"/>
</dbReference>
<evidence type="ECO:0000256" key="9">
    <source>
        <dbReference type="ARBA" id="ARBA00023136"/>
    </source>
</evidence>
<evidence type="ECO:0000256" key="6">
    <source>
        <dbReference type="ARBA" id="ARBA00022729"/>
    </source>
</evidence>
<dbReference type="InterPro" id="IPR006029">
    <property type="entry name" value="Neurotrans-gated_channel_TM"/>
</dbReference>
<dbReference type="GO" id="GO:0004888">
    <property type="term" value="F:transmembrane signaling receptor activity"/>
    <property type="evidence" value="ECO:0007669"/>
    <property type="project" value="InterPro"/>
</dbReference>
<keyword evidence="8" id="KW-0406">Ion transport</keyword>
<evidence type="ECO:0000313" key="14">
    <source>
        <dbReference type="EMBL" id="KAG8229278.1"/>
    </source>
</evidence>
<feature type="domain" description="Neurotransmitter-gated ion-channel ligand-binding" evidence="12">
    <location>
        <begin position="3"/>
        <end position="100"/>
    </location>
</feature>
<dbReference type="Pfam" id="PF02931">
    <property type="entry name" value="Neur_chan_LBD"/>
    <property type="match status" value="1"/>
</dbReference>
<dbReference type="PROSITE" id="PS00236">
    <property type="entry name" value="NEUROTR_ION_CHANNEL"/>
    <property type="match status" value="1"/>
</dbReference>
<keyword evidence="10" id="KW-0407">Ion channel</keyword>